<evidence type="ECO:0000256" key="1">
    <source>
        <dbReference type="SAM" id="MobiDB-lite"/>
    </source>
</evidence>
<dbReference type="RefSeq" id="XP_043000748.1">
    <property type="nucleotide sequence ID" value="XM_043144813.1"/>
</dbReference>
<accession>A0A8E5HWU6</accession>
<reference evidence="2" key="1">
    <citation type="submission" date="2020-03" db="EMBL/GenBank/DDBJ databases">
        <title>A mixture of massive structural variations and highly conserved coding sequences in Ustilaginoidea virens genome.</title>
        <authorList>
            <person name="Zhang K."/>
            <person name="Zhao Z."/>
            <person name="Zhang Z."/>
            <person name="Li Y."/>
            <person name="Hsiang T."/>
            <person name="Sun W."/>
        </authorList>
    </citation>
    <scope>NUCLEOTIDE SEQUENCE</scope>
    <source>
        <strain evidence="2">UV-8b</strain>
    </source>
</reference>
<sequence length="135" mass="15203">MLSVASQNTHHLHLNHHQPQPQPQPRRYHSMPHREDTPSPGPVSVDTLTPGKTNDAAVAQALEIARESIDGASDSTVSKILENALSRIWSKVQDQPSSYVMSRDEFAVFNFFQHRFIGDTDAVAARKRFWDNCRA</sequence>
<name>A0A8E5HWU6_USTVR</name>
<organism evidence="2 3">
    <name type="scientific">Ustilaginoidea virens</name>
    <name type="common">Rice false smut fungus</name>
    <name type="synonym">Villosiclava virens</name>
    <dbReference type="NCBI Taxonomy" id="1159556"/>
    <lineage>
        <taxon>Eukaryota</taxon>
        <taxon>Fungi</taxon>
        <taxon>Dikarya</taxon>
        <taxon>Ascomycota</taxon>
        <taxon>Pezizomycotina</taxon>
        <taxon>Sordariomycetes</taxon>
        <taxon>Hypocreomycetidae</taxon>
        <taxon>Hypocreales</taxon>
        <taxon>Clavicipitaceae</taxon>
        <taxon>Ustilaginoidea</taxon>
    </lineage>
</organism>
<evidence type="ECO:0000313" key="3">
    <source>
        <dbReference type="Proteomes" id="UP000027002"/>
    </source>
</evidence>
<keyword evidence="3" id="KW-1185">Reference proteome</keyword>
<gene>
    <name evidence="2" type="ORF">UV8b_07316</name>
</gene>
<dbReference type="EMBL" id="CP072758">
    <property type="protein sequence ID" value="QUC23075.1"/>
    <property type="molecule type" value="Genomic_DNA"/>
</dbReference>
<protein>
    <submittedName>
        <fullName evidence="2">Uncharacterized protein</fullName>
    </submittedName>
</protein>
<dbReference type="GeneID" id="66068093"/>
<proteinExistence type="predicted"/>
<dbReference type="Proteomes" id="UP000027002">
    <property type="component" value="Chromosome 6"/>
</dbReference>
<evidence type="ECO:0000313" key="2">
    <source>
        <dbReference type="EMBL" id="QUC23075.1"/>
    </source>
</evidence>
<feature type="region of interest" description="Disordered" evidence="1">
    <location>
        <begin position="1"/>
        <end position="52"/>
    </location>
</feature>
<dbReference type="AlphaFoldDB" id="A0A8E5HWU6"/>
<dbReference type="OrthoDB" id="5302289at2759"/>
<dbReference type="KEGG" id="uvi:66068093"/>